<dbReference type="PATRIC" id="fig|1276227.3.peg.742"/>
<evidence type="ECO:0000313" key="2">
    <source>
        <dbReference type="Proteomes" id="UP000013964"/>
    </source>
</evidence>
<proteinExistence type="predicted"/>
<accession>R4U435</accession>
<dbReference type="RefSeq" id="WP_016339137.1">
    <property type="nucleotide sequence ID" value="NC_021280.1"/>
</dbReference>
<dbReference type="eggNOG" id="COG2755">
    <property type="taxonomic scope" value="Bacteria"/>
</dbReference>
<dbReference type="AlphaFoldDB" id="R4U435"/>
<dbReference type="GO" id="GO:0016788">
    <property type="term" value="F:hydrolase activity, acting on ester bonds"/>
    <property type="evidence" value="ECO:0007669"/>
    <property type="project" value="InterPro"/>
</dbReference>
<dbReference type="Gene3D" id="3.40.50.1110">
    <property type="entry name" value="SGNH hydrolase"/>
    <property type="match status" value="1"/>
</dbReference>
<sequence length="229" mass="25935">MKQKKIAILGDSLTFGYLPMGRGQMAQRDNWPAKLKNFLQKYYQDYEITLVINAWPGRTIVPPRIDFGFPQDNGQAQVTKLYQQAGNFDLFIVFLGTNDFFGEDAYQKMTGEKNIDIIKTIVDNLSKLLKQMASLVGSSEGSQKYQELIICPPKVVTKTEGELLTNFPAIFEEHFANEQVGVVNLQLTANPHQEDYQNYDGIHYTEQETSAVAQAIFNKIVADNLLQIN</sequence>
<evidence type="ECO:0000313" key="1">
    <source>
        <dbReference type="EMBL" id="AGM25313.1"/>
    </source>
</evidence>
<dbReference type="OrthoDB" id="388542at2"/>
<dbReference type="SUPFAM" id="SSF52266">
    <property type="entry name" value="SGNH hydrolase"/>
    <property type="match status" value="1"/>
</dbReference>
<dbReference type="KEGG" id="scr:SCHRY_v1c07370"/>
<protein>
    <submittedName>
        <fullName evidence="1">Uncharacterized protein</fullName>
    </submittedName>
</protein>
<gene>
    <name evidence="1" type="ORF">SCHRY_v1c07370</name>
</gene>
<dbReference type="Pfam" id="PF00657">
    <property type="entry name" value="Lipase_GDSL"/>
    <property type="match status" value="1"/>
</dbReference>
<dbReference type="EMBL" id="CP005077">
    <property type="protein sequence ID" value="AGM25313.1"/>
    <property type="molecule type" value="Genomic_DNA"/>
</dbReference>
<dbReference type="InterPro" id="IPR001087">
    <property type="entry name" value="GDSL"/>
</dbReference>
<keyword evidence="2" id="KW-1185">Reference proteome</keyword>
<reference evidence="1 2" key="1">
    <citation type="journal article" date="2013" name="Genome Biol. Evol.">
        <title>Complete genomes of two dipteran-associated spiroplasmas provided insights into the origin, dynamics, and impacts of viral invasion in spiroplasma.</title>
        <authorList>
            <person name="Ku C."/>
            <person name="Lo W.S."/>
            <person name="Chen L.L."/>
            <person name="Kuo C.H."/>
        </authorList>
    </citation>
    <scope>NUCLEOTIDE SEQUENCE [LARGE SCALE GENOMIC DNA]</scope>
    <source>
        <strain evidence="1 2">DF-1</strain>
    </source>
</reference>
<dbReference type="Proteomes" id="UP000013964">
    <property type="component" value="Chromosome"/>
</dbReference>
<dbReference type="InterPro" id="IPR036514">
    <property type="entry name" value="SGNH_hydro_sf"/>
</dbReference>
<dbReference type="PANTHER" id="PTHR30383">
    <property type="entry name" value="THIOESTERASE 1/PROTEASE 1/LYSOPHOSPHOLIPASE L1"/>
    <property type="match status" value="1"/>
</dbReference>
<dbReference type="InterPro" id="IPR051532">
    <property type="entry name" value="Ester_Hydrolysis_Enzymes"/>
</dbReference>
<organism evidence="1 2">
    <name type="scientific">Spiroplasma chrysopicola DF-1</name>
    <dbReference type="NCBI Taxonomy" id="1276227"/>
    <lineage>
        <taxon>Bacteria</taxon>
        <taxon>Bacillati</taxon>
        <taxon>Mycoplasmatota</taxon>
        <taxon>Mollicutes</taxon>
        <taxon>Entomoplasmatales</taxon>
        <taxon>Spiroplasmataceae</taxon>
        <taxon>Spiroplasma</taxon>
    </lineage>
</organism>
<name>R4U435_9MOLU</name>
<dbReference type="STRING" id="1276227.SCHRY_v1c07370"/>
<dbReference type="HOGENOM" id="CLU_1209183_0_0_14"/>